<evidence type="ECO:0000256" key="8">
    <source>
        <dbReference type="RuleBase" id="RU361169"/>
    </source>
</evidence>
<evidence type="ECO:0000256" key="5">
    <source>
        <dbReference type="ARBA" id="ARBA00022801"/>
    </source>
</evidence>
<dbReference type="Gene3D" id="2.160.20.10">
    <property type="entry name" value="Single-stranded right-handed beta-helix, Pectin lyase-like"/>
    <property type="match status" value="3"/>
</dbReference>
<dbReference type="Proteomes" id="UP000237347">
    <property type="component" value="Unassembled WGS sequence"/>
</dbReference>
<evidence type="ECO:0000313" key="11">
    <source>
        <dbReference type="Proteomes" id="UP000237347"/>
    </source>
</evidence>
<evidence type="ECO:0000256" key="6">
    <source>
        <dbReference type="ARBA" id="ARBA00023295"/>
    </source>
</evidence>
<protein>
    <submittedName>
        <fullName evidence="10">Exopolygalacturonase</fullName>
    </submittedName>
</protein>
<feature type="signal peptide" evidence="9">
    <location>
        <begin position="1"/>
        <end position="21"/>
    </location>
</feature>
<reference evidence="10 11" key="1">
    <citation type="journal article" date="2018" name="Sci. Data">
        <title>The draft genome sequence of cork oak.</title>
        <authorList>
            <person name="Ramos A.M."/>
            <person name="Usie A."/>
            <person name="Barbosa P."/>
            <person name="Barros P.M."/>
            <person name="Capote T."/>
            <person name="Chaves I."/>
            <person name="Simoes F."/>
            <person name="Abreu I."/>
            <person name="Carrasquinho I."/>
            <person name="Faro C."/>
            <person name="Guimaraes J.B."/>
            <person name="Mendonca D."/>
            <person name="Nobrega F."/>
            <person name="Rodrigues L."/>
            <person name="Saibo N.J.M."/>
            <person name="Varela M.C."/>
            <person name="Egas C."/>
            <person name="Matos J."/>
            <person name="Miguel C.M."/>
            <person name="Oliveira M.M."/>
            <person name="Ricardo C.P."/>
            <person name="Goncalves S."/>
        </authorList>
    </citation>
    <scope>NUCLEOTIDE SEQUENCE [LARGE SCALE GENOMIC DNA]</scope>
    <source>
        <strain evidence="11">cv. HL8</strain>
    </source>
</reference>
<proteinExistence type="inferred from homology"/>
<gene>
    <name evidence="10" type="primary">plaa2_2</name>
    <name evidence="10" type="ORF">CFP56_010380</name>
</gene>
<keyword evidence="11" id="KW-1185">Reference proteome</keyword>
<dbReference type="AlphaFoldDB" id="A0AAW0L1S9"/>
<dbReference type="PANTHER" id="PTHR31375">
    <property type="match status" value="1"/>
</dbReference>
<sequence>MGKNLSIATISLLLVLASTKAQQVFDAPSDVASFNGKDGWVVFERIDGLTMSGGGVFDGKGQQAWQKNECQKDKNCNVLPINIRFNYVTNSKVQDITSKDSKFFHINLLECKKLQFQHVTIIAPVDSPNTDGIHVGRVRVIGATLSNTDNGVRIKTWPASTSRVASDIHFEDVVMNNVANPIIIDQNYCPNIKISNVSFKKIRGTSSTKEAVNLICSKSVPCQQVVLSDIDLAYKGGGGCATSTCANVQPAESLQLVLDKFVKHIRDYIATVLASSNPAGIIMFGEGFVDLKPFIDVLGTGWLPWVYERFILFLVTWGRAISGKFMLLLMTTHAPSDVASFNGKDGWVVFERIDGLTVSGGGVFDGKGQQAWQKNECQKDKNCNVLPINIRFNYVTNSIVQDITSKDSKFFHINLLECKKLQFQHVSIIAPADSPNTDGIHVGRSSQITITNADIGTGDDCISVGDGAQDITVNQVTCGPGHGISIESLGRYQNEEPVSGIRVTGAALSNTDNGVRIKTWPASTPGVASDIHFEDVVMNNVANPIIIDQNYCPNIQCSNQSPSKVKISNVSFKKIRGTSSTKEAVNLVCSKSVPCQQVVLSDIDLAYKGGGGSATSTCANVQPAVSGKQNPPACTNKL</sequence>
<dbReference type="SMART" id="SM00710">
    <property type="entry name" value="PbH1"/>
    <property type="match status" value="7"/>
</dbReference>
<evidence type="ECO:0000256" key="1">
    <source>
        <dbReference type="ARBA" id="ARBA00004191"/>
    </source>
</evidence>
<evidence type="ECO:0000256" key="7">
    <source>
        <dbReference type="ARBA" id="ARBA00023316"/>
    </source>
</evidence>
<dbReference type="FunFam" id="2.160.20.10:FF:000004">
    <property type="entry name" value="Pectin lyase-like superfamily protein"/>
    <property type="match status" value="1"/>
</dbReference>
<keyword evidence="4" id="KW-0964">Secreted</keyword>
<evidence type="ECO:0000256" key="3">
    <source>
        <dbReference type="ARBA" id="ARBA00022512"/>
    </source>
</evidence>
<evidence type="ECO:0000256" key="2">
    <source>
        <dbReference type="ARBA" id="ARBA00008834"/>
    </source>
</evidence>
<keyword evidence="7" id="KW-0961">Cell wall biogenesis/degradation</keyword>
<dbReference type="GO" id="GO:0005975">
    <property type="term" value="P:carbohydrate metabolic process"/>
    <property type="evidence" value="ECO:0007669"/>
    <property type="project" value="InterPro"/>
</dbReference>
<evidence type="ECO:0000313" key="10">
    <source>
        <dbReference type="EMBL" id="KAK7844744.1"/>
    </source>
</evidence>
<comment type="caution">
    <text evidence="10">The sequence shown here is derived from an EMBL/GenBank/DDBJ whole genome shotgun (WGS) entry which is preliminary data.</text>
</comment>
<comment type="subcellular location">
    <subcellularLocation>
        <location evidence="1">Secreted</location>
        <location evidence="1">Cell wall</location>
    </subcellularLocation>
</comment>
<dbReference type="GO" id="GO:0071555">
    <property type="term" value="P:cell wall organization"/>
    <property type="evidence" value="ECO:0007669"/>
    <property type="project" value="UniProtKB-KW"/>
</dbReference>
<organism evidence="10 11">
    <name type="scientific">Quercus suber</name>
    <name type="common">Cork oak</name>
    <dbReference type="NCBI Taxonomy" id="58331"/>
    <lineage>
        <taxon>Eukaryota</taxon>
        <taxon>Viridiplantae</taxon>
        <taxon>Streptophyta</taxon>
        <taxon>Embryophyta</taxon>
        <taxon>Tracheophyta</taxon>
        <taxon>Spermatophyta</taxon>
        <taxon>Magnoliopsida</taxon>
        <taxon>eudicotyledons</taxon>
        <taxon>Gunneridae</taxon>
        <taxon>Pentapetalae</taxon>
        <taxon>rosids</taxon>
        <taxon>fabids</taxon>
        <taxon>Fagales</taxon>
        <taxon>Fagaceae</taxon>
        <taxon>Quercus</taxon>
    </lineage>
</organism>
<keyword evidence="9" id="KW-0732">Signal</keyword>
<dbReference type="InterPro" id="IPR012334">
    <property type="entry name" value="Pectin_lyas_fold"/>
</dbReference>
<dbReference type="GO" id="GO:0004650">
    <property type="term" value="F:polygalacturonase activity"/>
    <property type="evidence" value="ECO:0007669"/>
    <property type="project" value="InterPro"/>
</dbReference>
<comment type="similarity">
    <text evidence="2 8">Belongs to the glycosyl hydrolase 28 family.</text>
</comment>
<keyword evidence="6 8" id="KW-0326">Glycosidase</keyword>
<feature type="chain" id="PRO_5043710107" evidence="9">
    <location>
        <begin position="22"/>
        <end position="638"/>
    </location>
</feature>
<dbReference type="SUPFAM" id="SSF51126">
    <property type="entry name" value="Pectin lyase-like"/>
    <property type="match status" value="2"/>
</dbReference>
<dbReference type="InterPro" id="IPR006626">
    <property type="entry name" value="PbH1"/>
</dbReference>
<dbReference type="InterPro" id="IPR011050">
    <property type="entry name" value="Pectin_lyase_fold/virulence"/>
</dbReference>
<dbReference type="EMBL" id="PKMF04000180">
    <property type="protein sequence ID" value="KAK7844744.1"/>
    <property type="molecule type" value="Genomic_DNA"/>
</dbReference>
<keyword evidence="5 8" id="KW-0378">Hydrolase</keyword>
<accession>A0AAW0L1S9</accession>
<keyword evidence="3" id="KW-0134">Cell wall</keyword>
<dbReference type="Pfam" id="PF00295">
    <property type="entry name" value="Glyco_hydro_28"/>
    <property type="match status" value="2"/>
</dbReference>
<dbReference type="InterPro" id="IPR000743">
    <property type="entry name" value="Glyco_hydro_28"/>
</dbReference>
<evidence type="ECO:0000256" key="4">
    <source>
        <dbReference type="ARBA" id="ARBA00022525"/>
    </source>
</evidence>
<evidence type="ECO:0000256" key="9">
    <source>
        <dbReference type="SAM" id="SignalP"/>
    </source>
</evidence>
<name>A0AAW0L1S9_QUESU</name>